<dbReference type="EMBL" id="LPWH01000015">
    <property type="protein sequence ID" value="POR04326.1"/>
    <property type="molecule type" value="Genomic_DNA"/>
</dbReference>
<dbReference type="AlphaFoldDB" id="A0A2S4JXU5"/>
<reference evidence="4" key="1">
    <citation type="submission" date="2015-12" db="EMBL/GenBank/DDBJ databases">
        <authorList>
            <person name="Lodha T.D."/>
            <person name="Chintalapati S."/>
            <person name="Chintalapati V.R."/>
            <person name="Sravanthi T."/>
        </authorList>
    </citation>
    <scope>NUCLEOTIDE SEQUENCE [LARGE SCALE GENOMIC DNA]</scope>
    <source>
        <strain evidence="4">JC133</strain>
    </source>
</reference>
<dbReference type="PANTHER" id="PTHR30251:SF4">
    <property type="entry name" value="SLR1668 PROTEIN"/>
    <property type="match status" value="1"/>
</dbReference>
<feature type="signal peptide" evidence="1">
    <location>
        <begin position="1"/>
        <end position="20"/>
    </location>
</feature>
<comment type="caution">
    <text evidence="3">The sequence shown here is derived from an EMBL/GenBank/DDBJ whole genome shotgun (WGS) entry which is preliminary data.</text>
</comment>
<feature type="domain" description="Pili assembly chaperone N-terminal" evidence="2">
    <location>
        <begin position="39"/>
        <end position="145"/>
    </location>
</feature>
<proteinExistence type="predicted"/>
<dbReference type="GO" id="GO:0071555">
    <property type="term" value="P:cell wall organization"/>
    <property type="evidence" value="ECO:0007669"/>
    <property type="project" value="InterPro"/>
</dbReference>
<keyword evidence="4" id="KW-1185">Reference proteome</keyword>
<dbReference type="InterPro" id="IPR016147">
    <property type="entry name" value="Pili_assmbl_chaperone_N"/>
</dbReference>
<dbReference type="SUPFAM" id="SSF49354">
    <property type="entry name" value="PapD-like"/>
    <property type="match status" value="1"/>
</dbReference>
<dbReference type="Gene3D" id="2.60.40.10">
    <property type="entry name" value="Immunoglobulins"/>
    <property type="match status" value="1"/>
</dbReference>
<dbReference type="PANTHER" id="PTHR30251">
    <property type="entry name" value="PILUS ASSEMBLY CHAPERONE"/>
    <property type="match status" value="1"/>
</dbReference>
<dbReference type="InterPro" id="IPR050643">
    <property type="entry name" value="Periplasmic_pilus_chap"/>
</dbReference>
<evidence type="ECO:0000313" key="3">
    <source>
        <dbReference type="EMBL" id="POR04326.1"/>
    </source>
</evidence>
<evidence type="ECO:0000259" key="2">
    <source>
        <dbReference type="Pfam" id="PF00345"/>
    </source>
</evidence>
<feature type="chain" id="PRO_5015435447" description="Pili assembly chaperone N-terminal domain-containing protein" evidence="1">
    <location>
        <begin position="21"/>
        <end position="247"/>
    </location>
</feature>
<gene>
    <name evidence="3" type="ORF">AU468_03220</name>
</gene>
<sequence>MRAVALGAIVLFPAAPSLQALSLEPLTQVFTPSRAGRLHTYRVTNTQEREIAVQIRMTTRDHDVRGREIREDASDQWVVFPARMVLAPGQTQAVRVQYSGPGGIEREQAFRIIAEQLPVDISGGERQSGINVLFRYEGSVYVRPGRFSPDVILAGAERFYQDGVFQGILVRFENRGATHGILGDLTIHLSRVDEEGTVTKEVFQGDRLPVLAGRNLLAGRTLEEVLPLPDTWARGTFDVDYTMRLID</sequence>
<dbReference type="InterPro" id="IPR008962">
    <property type="entry name" value="PapD-like_sf"/>
</dbReference>
<evidence type="ECO:0000256" key="1">
    <source>
        <dbReference type="SAM" id="SignalP"/>
    </source>
</evidence>
<dbReference type="GO" id="GO:0030288">
    <property type="term" value="C:outer membrane-bounded periplasmic space"/>
    <property type="evidence" value="ECO:0007669"/>
    <property type="project" value="InterPro"/>
</dbReference>
<dbReference type="InterPro" id="IPR013783">
    <property type="entry name" value="Ig-like_fold"/>
</dbReference>
<keyword evidence="1" id="KW-0732">Signal</keyword>
<dbReference type="Proteomes" id="UP000237350">
    <property type="component" value="Unassembled WGS sequence"/>
</dbReference>
<organism evidence="3 4">
    <name type="scientific">Alkalispirochaeta sphaeroplastigenens</name>
    <dbReference type="NCBI Taxonomy" id="1187066"/>
    <lineage>
        <taxon>Bacteria</taxon>
        <taxon>Pseudomonadati</taxon>
        <taxon>Spirochaetota</taxon>
        <taxon>Spirochaetia</taxon>
        <taxon>Spirochaetales</taxon>
        <taxon>Spirochaetaceae</taxon>
        <taxon>Alkalispirochaeta</taxon>
    </lineage>
</organism>
<protein>
    <recommendedName>
        <fullName evidence="2">Pili assembly chaperone N-terminal domain-containing protein</fullName>
    </recommendedName>
</protein>
<name>A0A2S4JXU5_9SPIO</name>
<evidence type="ECO:0000313" key="4">
    <source>
        <dbReference type="Proteomes" id="UP000237350"/>
    </source>
</evidence>
<accession>A0A2S4JXU5</accession>
<dbReference type="Pfam" id="PF00345">
    <property type="entry name" value="PapD_N"/>
    <property type="match status" value="1"/>
</dbReference>